<name>A0A7C7D3Q3_9FIRM</name>
<proteinExistence type="predicted"/>
<dbReference type="AlphaFoldDB" id="A0A7C7D3Q3"/>
<dbReference type="Gene3D" id="3.40.50.360">
    <property type="match status" value="1"/>
</dbReference>
<evidence type="ECO:0000313" key="1">
    <source>
        <dbReference type="EMBL" id="HHY25332.1"/>
    </source>
</evidence>
<feature type="non-terminal residue" evidence="1">
    <location>
        <position position="1"/>
    </location>
</feature>
<organism evidence="1 2">
    <name type="scientific">Desulfitobacterium dehalogenans</name>
    <dbReference type="NCBI Taxonomy" id="36854"/>
    <lineage>
        <taxon>Bacteria</taxon>
        <taxon>Bacillati</taxon>
        <taxon>Bacillota</taxon>
        <taxon>Clostridia</taxon>
        <taxon>Eubacteriales</taxon>
        <taxon>Desulfitobacteriaceae</taxon>
        <taxon>Desulfitobacterium</taxon>
    </lineage>
</organism>
<gene>
    <name evidence="1" type="ORF">GX523_01030</name>
</gene>
<protein>
    <submittedName>
        <fullName evidence="1">NADPH-dependent FMN reductase</fullName>
    </submittedName>
</protein>
<dbReference type="SUPFAM" id="SSF52218">
    <property type="entry name" value="Flavoproteins"/>
    <property type="match status" value="1"/>
</dbReference>
<reference evidence="1 2" key="1">
    <citation type="journal article" date="2020" name="Biotechnol. Biofuels">
        <title>New insights from the biogas microbiome by comprehensive genome-resolved metagenomics of nearly 1600 species originating from multiple anaerobic digesters.</title>
        <authorList>
            <person name="Campanaro S."/>
            <person name="Treu L."/>
            <person name="Rodriguez-R L.M."/>
            <person name="Kovalovszki A."/>
            <person name="Ziels R.M."/>
            <person name="Maus I."/>
            <person name="Zhu X."/>
            <person name="Kougias P.G."/>
            <person name="Basile A."/>
            <person name="Luo G."/>
            <person name="Schluter A."/>
            <person name="Konstantinidis K.T."/>
            <person name="Angelidaki I."/>
        </authorList>
    </citation>
    <scope>NUCLEOTIDE SEQUENCE [LARGE SCALE GENOMIC DNA]</scope>
    <source>
        <strain evidence="1">AS05jafATM_4</strain>
    </source>
</reference>
<dbReference type="EMBL" id="DUTF01000024">
    <property type="protein sequence ID" value="HHY25332.1"/>
    <property type="molecule type" value="Genomic_DNA"/>
</dbReference>
<evidence type="ECO:0000313" key="2">
    <source>
        <dbReference type="Proteomes" id="UP000553059"/>
    </source>
</evidence>
<dbReference type="Proteomes" id="UP000553059">
    <property type="component" value="Unassembled WGS sequence"/>
</dbReference>
<dbReference type="InterPro" id="IPR029039">
    <property type="entry name" value="Flavoprotein-like_sf"/>
</dbReference>
<comment type="caution">
    <text evidence="1">The sequence shown here is derived from an EMBL/GenBank/DDBJ whole genome shotgun (WGS) entry which is preliminary data.</text>
</comment>
<sequence length="75" mass="8099">AVLTASPGSIGGFGANHHLRQILSCLNVPTMQAPEAYLGNIATAFDESGNLTSDRTRGFLQKFMESYAIWVGKNR</sequence>
<accession>A0A7C7D3Q3</accession>